<dbReference type="InterPro" id="IPR038461">
    <property type="entry name" value="Schlafen_AlbA_2_dom_sf"/>
</dbReference>
<organism evidence="2 3">
    <name type="scientific">Microvenator marinus</name>
    <dbReference type="NCBI Taxonomy" id="2600177"/>
    <lineage>
        <taxon>Bacteria</taxon>
        <taxon>Deltaproteobacteria</taxon>
        <taxon>Bradymonadales</taxon>
        <taxon>Microvenatoraceae</taxon>
        <taxon>Microvenator</taxon>
    </lineage>
</organism>
<dbReference type="PANTHER" id="PTHR30595">
    <property type="entry name" value="GLPR-RELATED TRANSCRIPTIONAL REPRESSOR"/>
    <property type="match status" value="1"/>
</dbReference>
<gene>
    <name evidence="2" type="ORF">FRD01_19125</name>
</gene>
<dbReference type="Pfam" id="PF13749">
    <property type="entry name" value="HATPase_c_4"/>
    <property type="match status" value="1"/>
</dbReference>
<dbReference type="KEGG" id="bbae:FRD01_19125"/>
<dbReference type="OrthoDB" id="9789524at2"/>
<dbReference type="Gene3D" id="3.30.950.30">
    <property type="entry name" value="Schlafen, AAA domain"/>
    <property type="match status" value="1"/>
</dbReference>
<evidence type="ECO:0000313" key="2">
    <source>
        <dbReference type="EMBL" id="QED29306.1"/>
    </source>
</evidence>
<reference evidence="2 3" key="1">
    <citation type="submission" date="2019-08" db="EMBL/GenBank/DDBJ databases">
        <authorList>
            <person name="Liang Q."/>
        </authorList>
    </citation>
    <scope>NUCLEOTIDE SEQUENCE [LARGE SCALE GENOMIC DNA]</scope>
    <source>
        <strain evidence="2 3">V1718</strain>
    </source>
</reference>
<feature type="domain" description="Schlafen AlbA-2" evidence="1">
    <location>
        <begin position="15"/>
        <end position="128"/>
    </location>
</feature>
<accession>A0A5B8Y047</accession>
<evidence type="ECO:0000259" key="1">
    <source>
        <dbReference type="Pfam" id="PF04326"/>
    </source>
</evidence>
<dbReference type="RefSeq" id="WP_146962539.1">
    <property type="nucleotide sequence ID" value="NZ_CP042467.1"/>
</dbReference>
<dbReference type="Proteomes" id="UP000321595">
    <property type="component" value="Chromosome"/>
</dbReference>
<proteinExistence type="predicted"/>
<dbReference type="AlphaFoldDB" id="A0A5B8Y047"/>
<dbReference type="InterPro" id="IPR038475">
    <property type="entry name" value="RecG_C_sf"/>
</dbReference>
<dbReference type="PANTHER" id="PTHR30595:SF6">
    <property type="entry name" value="SCHLAFEN ALBA-2 DOMAIN-CONTAINING PROTEIN"/>
    <property type="match status" value="1"/>
</dbReference>
<sequence length="384" mass="42177">MNASEVLQLIKYGENSRVSLKRDNLRPDMLARDIVGMSNSFGGHIIMGVQDDGSISGVELPGLKEWLVNTVFANYVYPPVPLMLEEVEVLAGKYVAIITVSEGLAKPYVVRNTGLEDIYVRTGSVSKLATREESALLFAGGGLVRSELLPALGTNLDDLDLVRLEDYLHNLVGDTVLPEGSEAWVERLCGLGFMVEQGEVCCTIAGLLLFGHAPRQSLPQAGIRWKGFDEDALLHGPLLPLGAASPGGARRIKELGLLDDVFARIRSFCADYPHEAILEAVLNAVLHRDWTRGSEVEILKDADRIEITSPGALPNFMTLEKVLAGQRFQRNSIISDVLRDYGYAERPGMGVRRKIVRLTRELTGKDAVFESTDDYFKVIIPAKT</sequence>
<protein>
    <submittedName>
        <fullName evidence="2">Transcriptional regulator</fullName>
    </submittedName>
</protein>
<name>A0A5B8Y047_9DELT</name>
<dbReference type="Gene3D" id="3.30.565.60">
    <property type="match status" value="1"/>
</dbReference>
<dbReference type="InterPro" id="IPR007421">
    <property type="entry name" value="Schlafen_AlbA_2_dom"/>
</dbReference>
<evidence type="ECO:0000313" key="3">
    <source>
        <dbReference type="Proteomes" id="UP000321595"/>
    </source>
</evidence>
<dbReference type="Pfam" id="PF04326">
    <property type="entry name" value="SLFN_AlbA_2"/>
    <property type="match status" value="1"/>
</dbReference>
<keyword evidence="3" id="KW-1185">Reference proteome</keyword>
<dbReference type="EMBL" id="CP042467">
    <property type="protein sequence ID" value="QED29306.1"/>
    <property type="molecule type" value="Genomic_DNA"/>
</dbReference>